<dbReference type="FunFam" id="1.20.58.870:FF:000001">
    <property type="entry name" value="DNA helicase"/>
    <property type="match status" value="1"/>
</dbReference>
<dbReference type="Pfam" id="PF18263">
    <property type="entry name" value="WHD_MCM6"/>
    <property type="match status" value="2"/>
</dbReference>
<dbReference type="InterPro" id="IPR041562">
    <property type="entry name" value="MCM_lid"/>
</dbReference>
<dbReference type="Proteomes" id="UP000694843">
    <property type="component" value="Unplaced"/>
</dbReference>
<dbReference type="InterPro" id="IPR027925">
    <property type="entry name" value="MCM_N"/>
</dbReference>
<evidence type="ECO:0000256" key="5">
    <source>
        <dbReference type="ARBA" id="ARBA00022801"/>
    </source>
</evidence>
<dbReference type="InterPro" id="IPR027417">
    <property type="entry name" value="P-loop_NTPase"/>
</dbReference>
<evidence type="ECO:0000256" key="4">
    <source>
        <dbReference type="ARBA" id="ARBA00022741"/>
    </source>
</evidence>
<dbReference type="Pfam" id="PF14551">
    <property type="entry name" value="MCM_N"/>
    <property type="match status" value="1"/>
</dbReference>
<dbReference type="PROSITE" id="PS50051">
    <property type="entry name" value="MCM_2"/>
    <property type="match status" value="1"/>
</dbReference>
<keyword evidence="5 13" id="KW-0378">Hydrolase</keyword>
<dbReference type="PANTHER" id="PTHR11630">
    <property type="entry name" value="DNA REPLICATION LICENSING FACTOR MCM FAMILY MEMBER"/>
    <property type="match status" value="1"/>
</dbReference>
<dbReference type="AlphaFoldDB" id="A0A8B7PCA7"/>
<dbReference type="FunFam" id="2.40.50.140:FF:000091">
    <property type="entry name" value="DNA helicase"/>
    <property type="match status" value="1"/>
</dbReference>
<dbReference type="InterPro" id="IPR031327">
    <property type="entry name" value="MCM"/>
</dbReference>
<dbReference type="Pfam" id="PF17207">
    <property type="entry name" value="MCM_OB"/>
    <property type="match status" value="1"/>
</dbReference>
<feature type="domain" description="MCM C-terminal AAA(+) ATPase" evidence="14">
    <location>
        <begin position="339"/>
        <end position="545"/>
    </location>
</feature>
<evidence type="ECO:0000256" key="11">
    <source>
        <dbReference type="ARBA" id="ARBA00048432"/>
    </source>
</evidence>
<comment type="function">
    <text evidence="13">Acts as component of the MCM2-7 complex (MCM complex) which is the replicative helicase essential for 'once per cell cycle' DNA replication initiation and elongation in eukaryotic cells. The active ATPase sites in the MCM2-7 ring are formed through the interaction surfaces of two neighboring subunits such that a critical structure of a conserved arginine finger motif is provided in trans relative to the ATP-binding site of the Walker A box of the adjacent subunit. The six ATPase active sites, however, are likely to contribute differentially to the complex helicase activity.</text>
</comment>
<reference evidence="16" key="1">
    <citation type="submission" date="2025-08" db="UniProtKB">
        <authorList>
            <consortium name="RefSeq"/>
        </authorList>
    </citation>
    <scope>IDENTIFICATION</scope>
    <source>
        <tissue evidence="16">Whole organism</tissue>
    </source>
</reference>
<accession>A0A8B7PCA7</accession>
<evidence type="ECO:0000313" key="16">
    <source>
        <dbReference type="RefSeq" id="XP_018023312.1"/>
    </source>
</evidence>
<keyword evidence="9" id="KW-0539">Nucleus</keyword>
<dbReference type="Gene3D" id="3.30.1640.10">
    <property type="entry name" value="mini-chromosome maintenance (MCM) complex, chain A, domain 1"/>
    <property type="match status" value="1"/>
</dbReference>
<evidence type="ECO:0000256" key="13">
    <source>
        <dbReference type="RuleBase" id="RU368064"/>
    </source>
</evidence>
<dbReference type="GO" id="GO:0042555">
    <property type="term" value="C:MCM complex"/>
    <property type="evidence" value="ECO:0007669"/>
    <property type="project" value="UniProtKB-UniRule"/>
</dbReference>
<dbReference type="CTD" id="4175"/>
<dbReference type="FunFam" id="3.30.1640.10:FF:000004">
    <property type="entry name" value="DNA helicase"/>
    <property type="match status" value="1"/>
</dbReference>
<dbReference type="OrthoDB" id="1744952at2759"/>
<dbReference type="Gene3D" id="2.40.50.140">
    <property type="entry name" value="Nucleic acid-binding proteins"/>
    <property type="match status" value="1"/>
</dbReference>
<keyword evidence="6 13" id="KW-0347">Helicase</keyword>
<dbReference type="Gene3D" id="3.40.50.300">
    <property type="entry name" value="P-loop containing nucleotide triphosphate hydrolases"/>
    <property type="match status" value="2"/>
</dbReference>
<dbReference type="GO" id="GO:0003697">
    <property type="term" value="F:single-stranded DNA binding"/>
    <property type="evidence" value="ECO:0007669"/>
    <property type="project" value="TreeGrafter"/>
</dbReference>
<dbReference type="FunFam" id="3.40.50.300:FF:000115">
    <property type="entry name" value="DNA helicase"/>
    <property type="match status" value="1"/>
</dbReference>
<gene>
    <name evidence="16" type="primary">LOC108679224</name>
</gene>
<proteinExistence type="inferred from homology"/>
<evidence type="ECO:0000256" key="9">
    <source>
        <dbReference type="ARBA" id="ARBA00023242"/>
    </source>
</evidence>
<dbReference type="FunFam" id="2.20.28.10:FF:000003">
    <property type="entry name" value="DNA helicase"/>
    <property type="match status" value="1"/>
</dbReference>
<organism evidence="15 16">
    <name type="scientific">Hyalella azteca</name>
    <name type="common">Amphipod</name>
    <dbReference type="NCBI Taxonomy" id="294128"/>
    <lineage>
        <taxon>Eukaryota</taxon>
        <taxon>Metazoa</taxon>
        <taxon>Ecdysozoa</taxon>
        <taxon>Arthropoda</taxon>
        <taxon>Crustacea</taxon>
        <taxon>Multicrustacea</taxon>
        <taxon>Malacostraca</taxon>
        <taxon>Eumalacostraca</taxon>
        <taxon>Peracarida</taxon>
        <taxon>Amphipoda</taxon>
        <taxon>Senticaudata</taxon>
        <taxon>Talitrida</taxon>
        <taxon>Talitroidea</taxon>
        <taxon>Hyalellidae</taxon>
        <taxon>Hyalella</taxon>
    </lineage>
</organism>
<dbReference type="EC" id="3.6.4.12" evidence="13"/>
<dbReference type="PRINTS" id="PR01657">
    <property type="entry name" value="MCMFAMILY"/>
</dbReference>
<dbReference type="SMART" id="SM00350">
    <property type="entry name" value="MCM"/>
    <property type="match status" value="1"/>
</dbReference>
<dbReference type="Pfam" id="PF00493">
    <property type="entry name" value="MCM"/>
    <property type="match status" value="1"/>
</dbReference>
<dbReference type="KEGG" id="hazt:108679224"/>
<keyword evidence="4 12" id="KW-0547">Nucleotide-binding</keyword>
<evidence type="ECO:0000256" key="7">
    <source>
        <dbReference type="ARBA" id="ARBA00022840"/>
    </source>
</evidence>
<keyword evidence="7 12" id="KW-0067">ATP-binding</keyword>
<evidence type="ECO:0000256" key="12">
    <source>
        <dbReference type="RuleBase" id="RU004070"/>
    </source>
</evidence>
<evidence type="ECO:0000256" key="3">
    <source>
        <dbReference type="ARBA" id="ARBA00022705"/>
    </source>
</evidence>
<comment type="subunit">
    <text evidence="13">Component of the MCM2-7 complex.</text>
</comment>
<dbReference type="GeneID" id="108679224"/>
<dbReference type="GO" id="GO:1902969">
    <property type="term" value="P:mitotic DNA replication"/>
    <property type="evidence" value="ECO:0007669"/>
    <property type="project" value="TreeGrafter"/>
</dbReference>
<dbReference type="PROSITE" id="PS00847">
    <property type="entry name" value="MCM_1"/>
    <property type="match status" value="1"/>
</dbReference>
<dbReference type="GO" id="GO:0000727">
    <property type="term" value="P:double-strand break repair via break-induced replication"/>
    <property type="evidence" value="ECO:0007669"/>
    <property type="project" value="TreeGrafter"/>
</dbReference>
<evidence type="ECO:0000256" key="6">
    <source>
        <dbReference type="ARBA" id="ARBA00022806"/>
    </source>
</evidence>
<dbReference type="Gene3D" id="1.20.58.870">
    <property type="match status" value="1"/>
</dbReference>
<dbReference type="InterPro" id="IPR041024">
    <property type="entry name" value="Mcm6_C"/>
</dbReference>
<dbReference type="GO" id="GO:0005524">
    <property type="term" value="F:ATP binding"/>
    <property type="evidence" value="ECO:0007669"/>
    <property type="project" value="UniProtKB-UniRule"/>
</dbReference>
<dbReference type="SUPFAM" id="SSF52540">
    <property type="entry name" value="P-loop containing nucleoside triphosphate hydrolases"/>
    <property type="match status" value="2"/>
</dbReference>
<evidence type="ECO:0000256" key="10">
    <source>
        <dbReference type="ARBA" id="ARBA00023306"/>
    </source>
</evidence>
<comment type="similarity">
    <text evidence="2 12">Belongs to the MCM family.</text>
</comment>
<dbReference type="GO" id="GO:1990518">
    <property type="term" value="F:single-stranded 3'-5' DNA helicase activity"/>
    <property type="evidence" value="ECO:0007669"/>
    <property type="project" value="TreeGrafter"/>
</dbReference>
<dbReference type="Pfam" id="PF17855">
    <property type="entry name" value="MCM_lid"/>
    <property type="match status" value="2"/>
</dbReference>
<dbReference type="InterPro" id="IPR033762">
    <property type="entry name" value="MCM_OB"/>
</dbReference>
<dbReference type="GO" id="GO:0005634">
    <property type="term" value="C:nucleus"/>
    <property type="evidence" value="ECO:0007669"/>
    <property type="project" value="UniProtKB-SubCell"/>
</dbReference>
<dbReference type="PANTHER" id="PTHR11630:SF43">
    <property type="entry name" value="DNA REPLICATION LICENSING FACTOR MCM6"/>
    <property type="match status" value="1"/>
</dbReference>
<dbReference type="RefSeq" id="XP_018023312.1">
    <property type="nucleotide sequence ID" value="XM_018167823.2"/>
</dbReference>
<dbReference type="SUPFAM" id="SSF50249">
    <property type="entry name" value="Nucleic acid-binding proteins"/>
    <property type="match status" value="1"/>
</dbReference>
<dbReference type="GO" id="GO:0016787">
    <property type="term" value="F:hydrolase activity"/>
    <property type="evidence" value="ECO:0007669"/>
    <property type="project" value="UniProtKB-KW"/>
</dbReference>
<evidence type="ECO:0000256" key="1">
    <source>
        <dbReference type="ARBA" id="ARBA00004123"/>
    </source>
</evidence>
<dbReference type="CDD" id="cd17757">
    <property type="entry name" value="MCM6"/>
    <property type="match status" value="1"/>
</dbReference>
<protein>
    <recommendedName>
        <fullName evidence="13">DNA replication licensing factor MCM6</fullName>
        <ecNumber evidence="13">3.6.4.12</ecNumber>
    </recommendedName>
</protein>
<dbReference type="InterPro" id="IPR018525">
    <property type="entry name" value="MCM_CS"/>
</dbReference>
<keyword evidence="8 12" id="KW-0238">DNA-binding</keyword>
<dbReference type="Gene3D" id="2.20.28.10">
    <property type="match status" value="1"/>
</dbReference>
<dbReference type="OMA" id="RHQQTDK"/>
<dbReference type="PRINTS" id="PR01662">
    <property type="entry name" value="MCMPROTEIN6"/>
</dbReference>
<name>A0A8B7PCA7_HYAAZ</name>
<dbReference type="InterPro" id="IPR012340">
    <property type="entry name" value="NA-bd_OB-fold"/>
</dbReference>
<dbReference type="InterPro" id="IPR001208">
    <property type="entry name" value="MCM_dom"/>
</dbReference>
<keyword evidence="3 13" id="KW-0235">DNA replication</keyword>
<keyword evidence="15" id="KW-1185">Reference proteome</keyword>
<comment type="subcellular location">
    <subcellularLocation>
        <location evidence="1 13">Nucleus</location>
    </subcellularLocation>
</comment>
<evidence type="ECO:0000256" key="2">
    <source>
        <dbReference type="ARBA" id="ARBA00008010"/>
    </source>
</evidence>
<sequence length="1072" mass="121664">MDVAELQTGQAQVKDEVGDRCQKLFQDFLEEFQEEGEIKYLDEARDLVKPERNTLEVSFADIEKHNHNLATTIIEEYYRVYQFLCRAVRNFVRDHAEIAVEKEYYLSLVEVPTRHKIRELTTQKIGTLVRISGQVVRTHPVHPELVSGTFVCLDCQTVVRDVEQQFKYTQPSICRNPVCSNRARFLLDTNKSSFVDFQKVRIQEVQAELPRGCIPRSVEVIVRAEAVERAQAGDRCDFIGTLIVVPDVASINLPGARAESSARHAGGRDESEGVTGLKALGVRDLHYRMAFLACSITPTNPKFGGKEIRGEELTAETIKQQMTDLEWNKVYEMSRDKHLYQSLITSLFPTIHGNDEVKRGILLMMFGGVPKTTNEGTSLRGDINVCIVGDPSTAKSQFLKQVADFSPRAVYTSGKASSSAGLTAAVVKDEESHEFVIEAGALMLADNGVCCIDEFDKMDLRDQVAIHEAMEQQTISITKAGVKATLNARTSILAAANPIGGRYDRTKSLRQNIALSPPIMSRFDLFFILVDECNEVTDYAIARRIVDLHSHVEEYVERVYSLEEIQRYIMFARQFKPKLNKEAGEYLVEQYKCLRQRDATGSSYSSWRITVRQLESMIRLAEAMARMNCSDEVQPKHVKEAYRLLNKSIIRVEQPDVHLEEDEGIDDQMDVDAPDENTVPNGQLAAETAVHSDATEKTGGAAAKKKLKLSYEDYRNLSNVLIIHMRQEEAKLEESPDSRDSISGLKRSALINWYLEEVANDIDSEAELIEKKMMVERVLDRLTYHVTDYAIARRIVDLHSHVEEYVERVYSLEEIQRYIMFARQFKPKLNKEAGEYLVEQYKCLRQRDATGSSYSSWRITVRQLESMIRLAEAMARMNCSDEVQPKHVKEAYRLLNKSIIRVEQPDVHLEEDEGIDDQMDVDAPDENTVPNGQLAAETAVHSDATEKTGGAAAKKKLKLSYEDYRNLSNVLIIHMRQEEAKLEESPDSRDSISGLKRSALINWYLEEVANDIDSEAELIEKKMMVERVLDRLTYHDQVIIPLTRSGLKQSSAATDETEDPMLVVHPNYVVDA</sequence>
<evidence type="ECO:0000313" key="15">
    <source>
        <dbReference type="Proteomes" id="UP000694843"/>
    </source>
</evidence>
<dbReference type="GO" id="GO:0006270">
    <property type="term" value="P:DNA replication initiation"/>
    <property type="evidence" value="ECO:0007669"/>
    <property type="project" value="UniProtKB-UniRule"/>
</dbReference>
<evidence type="ECO:0000259" key="14">
    <source>
        <dbReference type="PROSITE" id="PS50051"/>
    </source>
</evidence>
<dbReference type="InterPro" id="IPR008049">
    <property type="entry name" value="MCM6"/>
</dbReference>
<evidence type="ECO:0000256" key="8">
    <source>
        <dbReference type="ARBA" id="ARBA00023125"/>
    </source>
</evidence>
<comment type="catalytic activity">
    <reaction evidence="11">
        <text>ATP + H2O = ADP + phosphate + H(+)</text>
        <dbReference type="Rhea" id="RHEA:13065"/>
        <dbReference type="ChEBI" id="CHEBI:15377"/>
        <dbReference type="ChEBI" id="CHEBI:15378"/>
        <dbReference type="ChEBI" id="CHEBI:30616"/>
        <dbReference type="ChEBI" id="CHEBI:43474"/>
        <dbReference type="ChEBI" id="CHEBI:456216"/>
        <dbReference type="EC" id="3.6.4.12"/>
    </reaction>
    <physiologicalReaction direction="left-to-right" evidence="11">
        <dbReference type="Rhea" id="RHEA:13066"/>
    </physiologicalReaction>
</comment>
<keyword evidence="10 13" id="KW-0131">Cell cycle</keyword>